<dbReference type="NCBIfam" id="TIGR00281">
    <property type="entry name" value="SMC-Scp complex subunit ScpB"/>
    <property type="match status" value="1"/>
</dbReference>
<dbReference type="PANTHER" id="PTHR34298:SF2">
    <property type="entry name" value="SEGREGATION AND CONDENSATION PROTEIN B"/>
    <property type="match status" value="1"/>
</dbReference>
<dbReference type="RefSeq" id="WP_229776182.1">
    <property type="nucleotide sequence ID" value="NZ_BMOY01000002.1"/>
</dbReference>
<gene>
    <name evidence="5 6" type="primary">scpB</name>
    <name evidence="6" type="ORF">GCM10010885_01460</name>
</gene>
<dbReference type="GO" id="GO:0051301">
    <property type="term" value="P:cell division"/>
    <property type="evidence" value="ECO:0007669"/>
    <property type="project" value="UniProtKB-KW"/>
</dbReference>
<reference evidence="6" key="1">
    <citation type="journal article" date="2014" name="Int. J. Syst. Evol. Microbiol.">
        <title>Complete genome sequence of Corynebacterium casei LMG S-19264T (=DSM 44701T), isolated from a smear-ripened cheese.</title>
        <authorList>
            <consortium name="US DOE Joint Genome Institute (JGI-PGF)"/>
            <person name="Walter F."/>
            <person name="Albersmeier A."/>
            <person name="Kalinowski J."/>
            <person name="Ruckert C."/>
        </authorList>
    </citation>
    <scope>NUCLEOTIDE SEQUENCE</scope>
    <source>
        <strain evidence="6">JCM 18487</strain>
    </source>
</reference>
<protein>
    <recommendedName>
        <fullName evidence="5">Segregation and condensation protein B</fullName>
    </recommendedName>
</protein>
<dbReference type="GO" id="GO:0006260">
    <property type="term" value="P:DNA replication"/>
    <property type="evidence" value="ECO:0007669"/>
    <property type="project" value="UniProtKB-UniRule"/>
</dbReference>
<comment type="function">
    <text evidence="5">Participates in chromosomal partition during cell division. May act via the formation of a condensin-like complex containing Smc and ScpA that pull DNA away from mid-cell into both cell halves.</text>
</comment>
<dbReference type="Pfam" id="PF04079">
    <property type="entry name" value="SMC_ScpB"/>
    <property type="match status" value="1"/>
</dbReference>
<keyword evidence="7" id="KW-1185">Reference proteome</keyword>
<dbReference type="Gene3D" id="1.10.10.10">
    <property type="entry name" value="Winged helix-like DNA-binding domain superfamily/Winged helix DNA-binding domain"/>
    <property type="match status" value="2"/>
</dbReference>
<comment type="similarity">
    <text evidence="5">Belongs to the ScpB family.</text>
</comment>
<dbReference type="AlphaFoldDB" id="A0A917K1Z4"/>
<comment type="caution">
    <text evidence="6">The sequence shown here is derived from an EMBL/GenBank/DDBJ whole genome shotgun (WGS) entry which is preliminary data.</text>
</comment>
<evidence type="ECO:0000256" key="2">
    <source>
        <dbReference type="ARBA" id="ARBA00022618"/>
    </source>
</evidence>
<keyword evidence="2 5" id="KW-0132">Cell division</keyword>
<dbReference type="InterPro" id="IPR005234">
    <property type="entry name" value="ScpB_csome_segregation"/>
</dbReference>
<evidence type="ECO:0000313" key="6">
    <source>
        <dbReference type="EMBL" id="GGI95534.1"/>
    </source>
</evidence>
<comment type="subunit">
    <text evidence="5">Homodimer. Homodimerization may be required to stabilize the binding of ScpA to the Smc head domains. Component of a cohesin-like complex composed of ScpA, ScpB and the Smc homodimer, in which ScpA and ScpB bind to the head domain of Smc. The presence of the three proteins is required for the association of the complex with DNA.</text>
</comment>
<evidence type="ECO:0000256" key="1">
    <source>
        <dbReference type="ARBA" id="ARBA00022490"/>
    </source>
</evidence>
<dbReference type="GO" id="GO:0051304">
    <property type="term" value="P:chromosome separation"/>
    <property type="evidence" value="ECO:0007669"/>
    <property type="project" value="InterPro"/>
</dbReference>
<evidence type="ECO:0000256" key="5">
    <source>
        <dbReference type="HAMAP-Rule" id="MF_01804"/>
    </source>
</evidence>
<evidence type="ECO:0000313" key="7">
    <source>
        <dbReference type="Proteomes" id="UP000637695"/>
    </source>
</evidence>
<evidence type="ECO:0000256" key="4">
    <source>
        <dbReference type="ARBA" id="ARBA00023306"/>
    </source>
</evidence>
<keyword evidence="3 5" id="KW-0159">Chromosome partition</keyword>
<dbReference type="InterPro" id="IPR036390">
    <property type="entry name" value="WH_DNA-bd_sf"/>
</dbReference>
<dbReference type="Proteomes" id="UP000637695">
    <property type="component" value="Unassembled WGS sequence"/>
</dbReference>
<dbReference type="SUPFAM" id="SSF46785">
    <property type="entry name" value="Winged helix' DNA-binding domain"/>
    <property type="match status" value="2"/>
</dbReference>
<dbReference type="EMBL" id="BMOY01000002">
    <property type="protein sequence ID" value="GGI95534.1"/>
    <property type="molecule type" value="Genomic_DNA"/>
</dbReference>
<dbReference type="PANTHER" id="PTHR34298">
    <property type="entry name" value="SEGREGATION AND CONDENSATION PROTEIN B"/>
    <property type="match status" value="1"/>
</dbReference>
<proteinExistence type="inferred from homology"/>
<sequence length="189" mass="20495">MLVSLLGALEAVLFAAGSQGMTTEELADVLQVPAHEVRAMCAELAAAYDAREAGIKLVEWGGSWQLVTRPEHAVYLRRMASVPPPPNLSSAALEVLAIIAYHQPITRYAIESLRGVQSDRAIATLLQRQLIQEVGREDGPGRPILYGTTDVFLQAFGLQSLDDLPPLPEDLGQPEGLSIFDFPDPVPRD</sequence>
<comment type="subcellular location">
    <subcellularLocation>
        <location evidence="5">Cytoplasm</location>
    </subcellularLocation>
    <text evidence="5">Associated with two foci at the outer edges of the nucleoid region in young cells, and at four foci within both cell halves in older cells.</text>
</comment>
<keyword evidence="4 5" id="KW-0131">Cell cycle</keyword>
<dbReference type="InterPro" id="IPR036388">
    <property type="entry name" value="WH-like_DNA-bd_sf"/>
</dbReference>
<accession>A0A917K1Z4</accession>
<dbReference type="HAMAP" id="MF_01804">
    <property type="entry name" value="ScpB"/>
    <property type="match status" value="1"/>
</dbReference>
<keyword evidence="1 5" id="KW-0963">Cytoplasm</keyword>
<name>A0A917K1Z4_9BACL</name>
<reference evidence="6" key="2">
    <citation type="submission" date="2020-09" db="EMBL/GenBank/DDBJ databases">
        <authorList>
            <person name="Sun Q."/>
            <person name="Ohkuma M."/>
        </authorList>
    </citation>
    <scope>NUCLEOTIDE SEQUENCE</scope>
    <source>
        <strain evidence="6">JCM 18487</strain>
    </source>
</reference>
<dbReference type="GO" id="GO:0005737">
    <property type="term" value="C:cytoplasm"/>
    <property type="evidence" value="ECO:0007669"/>
    <property type="project" value="UniProtKB-SubCell"/>
</dbReference>
<organism evidence="6 7">
    <name type="scientific">Alicyclobacillus cellulosilyticus</name>
    <dbReference type="NCBI Taxonomy" id="1003997"/>
    <lineage>
        <taxon>Bacteria</taxon>
        <taxon>Bacillati</taxon>
        <taxon>Bacillota</taxon>
        <taxon>Bacilli</taxon>
        <taxon>Bacillales</taxon>
        <taxon>Alicyclobacillaceae</taxon>
        <taxon>Alicyclobacillus</taxon>
    </lineage>
</organism>
<evidence type="ECO:0000256" key="3">
    <source>
        <dbReference type="ARBA" id="ARBA00022829"/>
    </source>
</evidence>
<dbReference type="PIRSF" id="PIRSF019345">
    <property type="entry name" value="ScpB"/>
    <property type="match status" value="1"/>
</dbReference>